<accession>A0A2P2EDC3</accession>
<feature type="transmembrane region" description="Helical" evidence="1">
    <location>
        <begin position="21"/>
        <end position="40"/>
    </location>
</feature>
<evidence type="ECO:0000313" key="3">
    <source>
        <dbReference type="Proteomes" id="UP000245086"/>
    </source>
</evidence>
<proteinExistence type="predicted"/>
<evidence type="ECO:0000256" key="1">
    <source>
        <dbReference type="SAM" id="Phobius"/>
    </source>
</evidence>
<protein>
    <submittedName>
        <fullName evidence="2">Uncharacterized protein</fullName>
    </submittedName>
</protein>
<dbReference type="Proteomes" id="UP000245086">
    <property type="component" value="Unassembled WGS sequence"/>
</dbReference>
<organism evidence="2 3">
    <name type="scientific">Candidatus Phycosocius bacilliformis</name>
    <dbReference type="NCBI Taxonomy" id="1445552"/>
    <lineage>
        <taxon>Bacteria</taxon>
        <taxon>Pseudomonadati</taxon>
        <taxon>Pseudomonadota</taxon>
        <taxon>Alphaproteobacteria</taxon>
        <taxon>Caulobacterales</taxon>
        <taxon>Caulobacterales incertae sedis</taxon>
        <taxon>Candidatus Phycosocius</taxon>
    </lineage>
</organism>
<dbReference type="EMBL" id="BFBR01000010">
    <property type="protein sequence ID" value="GBF59065.1"/>
    <property type="molecule type" value="Genomic_DNA"/>
</dbReference>
<keyword evidence="1" id="KW-1133">Transmembrane helix</keyword>
<sequence length="148" mass="16636">MNDLSHQNDHDVDIIERLPPNLWLLVYSCSSAMAVLAFMAEDIFRNHQGKEVGLYLLAVAFITLMWPVPADKPEPGRRIAYSIGESNWTAPIQSALTHILPIMVTSLVWVFIGHNETATFPLTTGSLISVALVHLIITVQHRMMYRNV</sequence>
<name>A0A2P2EDC3_9PROT</name>
<dbReference type="AlphaFoldDB" id="A0A2P2EDC3"/>
<comment type="caution">
    <text evidence="2">The sequence shown here is derived from an EMBL/GenBank/DDBJ whole genome shotgun (WGS) entry which is preliminary data.</text>
</comment>
<keyword evidence="3" id="KW-1185">Reference proteome</keyword>
<feature type="transmembrane region" description="Helical" evidence="1">
    <location>
        <begin position="90"/>
        <end position="112"/>
    </location>
</feature>
<gene>
    <name evidence="2" type="ORF">PbB2_02757</name>
</gene>
<keyword evidence="1" id="KW-0812">Transmembrane</keyword>
<reference evidence="2 3" key="1">
    <citation type="journal article" date="2018" name="Genome Announc.">
        <title>Draft Genome Sequence of "Candidatus Phycosocius bacilliformis," an Alphaproteobacterial Ectosymbiont of the Hydrocarbon-Producing Green Alga Botryococcus braunii.</title>
        <authorList>
            <person name="Tanabe Y."/>
            <person name="Yamaguchi H."/>
            <person name="Watanabe M.M."/>
        </authorList>
    </citation>
    <scope>NUCLEOTIDE SEQUENCE [LARGE SCALE GENOMIC DNA]</scope>
    <source>
        <strain evidence="2 3">BOTRYCO-2</strain>
    </source>
</reference>
<keyword evidence="1" id="KW-0472">Membrane</keyword>
<dbReference type="RefSeq" id="WP_108985922.1">
    <property type="nucleotide sequence ID" value="NZ_BFBR01000010.1"/>
</dbReference>
<feature type="transmembrane region" description="Helical" evidence="1">
    <location>
        <begin position="118"/>
        <end position="137"/>
    </location>
</feature>
<evidence type="ECO:0000313" key="2">
    <source>
        <dbReference type="EMBL" id="GBF59065.1"/>
    </source>
</evidence>
<feature type="transmembrane region" description="Helical" evidence="1">
    <location>
        <begin position="52"/>
        <end position="69"/>
    </location>
</feature>